<sequence length="181" mass="21221">MRFRFDFEKTVQAAAVLLHHDEKRMSRLRLLKLLYIADRELLIESARTITGDHAYAMKNGPVLTQIYDLIKGEGSRAGEWDDFIHSDGYRVELKQEPGRSQLSKQEVEKLIQVAERFRNWDDFEISEYTHGFAEWKNNFHGDETMRIPWDEVLRAENKGELIAIAEKNSETSRYLDDLFGP</sequence>
<evidence type="ECO:0000313" key="3">
    <source>
        <dbReference type="Proteomes" id="UP000010798"/>
    </source>
</evidence>
<name>L0DE04_SINAD</name>
<proteinExistence type="predicted"/>
<feature type="domain" description="Antitoxin SocA-like Panacea" evidence="1">
    <location>
        <begin position="30"/>
        <end position="136"/>
    </location>
</feature>
<dbReference type="eggNOG" id="COG3600">
    <property type="taxonomic scope" value="Bacteria"/>
</dbReference>
<keyword evidence="3" id="KW-1185">Reference proteome</keyword>
<dbReference type="AlphaFoldDB" id="L0DE04"/>
<dbReference type="InterPro" id="IPR025272">
    <property type="entry name" value="SocA_Panacea"/>
</dbReference>
<protein>
    <submittedName>
        <fullName evidence="2">Putative phage-associated protein</fullName>
    </submittedName>
</protein>
<dbReference type="RefSeq" id="WP_015246759.1">
    <property type="nucleotide sequence ID" value="NC_019892.1"/>
</dbReference>
<evidence type="ECO:0000259" key="1">
    <source>
        <dbReference type="Pfam" id="PF13274"/>
    </source>
</evidence>
<dbReference type="EMBL" id="CP003364">
    <property type="protein sequence ID" value="AGA27614.1"/>
    <property type="molecule type" value="Genomic_DNA"/>
</dbReference>
<dbReference type="Pfam" id="PF13274">
    <property type="entry name" value="SocA_Panacea"/>
    <property type="match status" value="1"/>
</dbReference>
<dbReference type="HOGENOM" id="CLU_107055_0_0_0"/>
<reference evidence="2 3" key="1">
    <citation type="submission" date="2012-02" db="EMBL/GenBank/DDBJ databases">
        <title>Complete sequence of chromosome of Singulisphaera acidiphila DSM 18658.</title>
        <authorList>
            <consortium name="US DOE Joint Genome Institute (JGI-PGF)"/>
            <person name="Lucas S."/>
            <person name="Copeland A."/>
            <person name="Lapidus A."/>
            <person name="Glavina del Rio T."/>
            <person name="Dalin E."/>
            <person name="Tice H."/>
            <person name="Bruce D."/>
            <person name="Goodwin L."/>
            <person name="Pitluck S."/>
            <person name="Peters L."/>
            <person name="Ovchinnikova G."/>
            <person name="Chertkov O."/>
            <person name="Kyrpides N."/>
            <person name="Mavromatis K."/>
            <person name="Ivanova N."/>
            <person name="Brettin T."/>
            <person name="Detter J.C."/>
            <person name="Han C."/>
            <person name="Larimer F."/>
            <person name="Land M."/>
            <person name="Hauser L."/>
            <person name="Markowitz V."/>
            <person name="Cheng J.-F."/>
            <person name="Hugenholtz P."/>
            <person name="Woyke T."/>
            <person name="Wu D."/>
            <person name="Tindall B."/>
            <person name="Pomrenke H."/>
            <person name="Brambilla E."/>
            <person name="Klenk H.-P."/>
            <person name="Eisen J.A."/>
        </authorList>
    </citation>
    <scope>NUCLEOTIDE SEQUENCE [LARGE SCALE GENOMIC DNA]</scope>
    <source>
        <strain evidence="3">ATCC BAA-1392 / DSM 18658 / VKM B-2454 / MOB10</strain>
    </source>
</reference>
<dbReference type="OrthoDB" id="9813053at2"/>
<organism evidence="2 3">
    <name type="scientific">Singulisphaera acidiphila (strain ATCC BAA-1392 / DSM 18658 / VKM B-2454 / MOB10)</name>
    <dbReference type="NCBI Taxonomy" id="886293"/>
    <lineage>
        <taxon>Bacteria</taxon>
        <taxon>Pseudomonadati</taxon>
        <taxon>Planctomycetota</taxon>
        <taxon>Planctomycetia</taxon>
        <taxon>Isosphaerales</taxon>
        <taxon>Isosphaeraceae</taxon>
        <taxon>Singulisphaera</taxon>
    </lineage>
</organism>
<dbReference type="STRING" id="886293.Sinac_3349"/>
<dbReference type="Proteomes" id="UP000010798">
    <property type="component" value="Chromosome"/>
</dbReference>
<evidence type="ECO:0000313" key="2">
    <source>
        <dbReference type="EMBL" id="AGA27614.1"/>
    </source>
</evidence>
<accession>L0DE04</accession>
<gene>
    <name evidence="2" type="ordered locus">Sinac_3349</name>
</gene>
<dbReference type="KEGG" id="saci:Sinac_3349"/>